<dbReference type="CDD" id="cd00371">
    <property type="entry name" value="HMA"/>
    <property type="match status" value="1"/>
</dbReference>
<dbReference type="RefSeq" id="WP_033633011.1">
    <property type="nucleotide sequence ID" value="NZ_CBCSIN010000010.1"/>
</dbReference>
<dbReference type="PROSITE" id="PS50846">
    <property type="entry name" value="HMA_2"/>
    <property type="match status" value="1"/>
</dbReference>
<name>A0A1G5KPJ5_9GAMM</name>
<reference evidence="2 3" key="1">
    <citation type="submission" date="2016-10" db="EMBL/GenBank/DDBJ databases">
        <authorList>
            <person name="Varghese N."/>
            <person name="Submissions S."/>
        </authorList>
    </citation>
    <scope>NUCLEOTIDE SEQUENCE [LARGE SCALE GENOMIC DNA]</scope>
    <source>
        <strain evidence="2 3">CGMCC 1.6853</strain>
    </source>
</reference>
<protein>
    <submittedName>
        <fullName evidence="2">Copper chaperone</fullName>
    </submittedName>
</protein>
<evidence type="ECO:0000313" key="3">
    <source>
        <dbReference type="Proteomes" id="UP000183031"/>
    </source>
</evidence>
<dbReference type="SUPFAM" id="SSF55008">
    <property type="entry name" value="HMA, heavy metal-associated domain"/>
    <property type="match status" value="1"/>
</dbReference>
<sequence>MIRFHIPTMTCGGCAKSVTRTLLSVDPQAHIQTEPAKREVLIESLLHSDTFIAALDEAGFPPAEAD</sequence>
<evidence type="ECO:0000259" key="1">
    <source>
        <dbReference type="PROSITE" id="PS50846"/>
    </source>
</evidence>
<dbReference type="InterPro" id="IPR006121">
    <property type="entry name" value="HMA_dom"/>
</dbReference>
<keyword evidence="3" id="KW-1185">Reference proteome</keyword>
<dbReference type="Proteomes" id="UP000183031">
    <property type="component" value="Unassembled WGS sequence"/>
</dbReference>
<accession>A0A1G5KPJ5</accession>
<dbReference type="Gene3D" id="3.30.70.100">
    <property type="match status" value="1"/>
</dbReference>
<gene>
    <name evidence="2" type="ORF">SAMN02927935_03550</name>
</gene>
<dbReference type="InterPro" id="IPR036163">
    <property type="entry name" value="HMA_dom_sf"/>
</dbReference>
<organism evidence="2 3">
    <name type="scientific">Serratia nematodiphila</name>
    <dbReference type="NCBI Taxonomy" id="458197"/>
    <lineage>
        <taxon>Bacteria</taxon>
        <taxon>Pseudomonadati</taxon>
        <taxon>Pseudomonadota</taxon>
        <taxon>Gammaproteobacteria</taxon>
        <taxon>Enterobacterales</taxon>
        <taxon>Yersiniaceae</taxon>
        <taxon>Serratia</taxon>
    </lineage>
</organism>
<dbReference type="Pfam" id="PF00403">
    <property type="entry name" value="HMA"/>
    <property type="match status" value="1"/>
</dbReference>
<dbReference type="EMBL" id="FMUT01000010">
    <property type="protein sequence ID" value="SCZ02507.1"/>
    <property type="molecule type" value="Genomic_DNA"/>
</dbReference>
<evidence type="ECO:0000313" key="2">
    <source>
        <dbReference type="EMBL" id="SCZ02507.1"/>
    </source>
</evidence>
<proteinExistence type="predicted"/>
<comment type="caution">
    <text evidence="2">The sequence shown here is derived from an EMBL/GenBank/DDBJ whole genome shotgun (WGS) entry which is preliminary data.</text>
</comment>
<feature type="domain" description="HMA" evidence="1">
    <location>
        <begin position="1"/>
        <end position="63"/>
    </location>
</feature>